<protein>
    <submittedName>
        <fullName evidence="1">Uncharacterized protein</fullName>
    </submittedName>
</protein>
<geneLocation type="plasmid" evidence="1">
    <name>pMRVIM0813</name>
</geneLocation>
<reference evidence="1" key="1">
    <citation type="submission" date="2015-03" db="EMBL/GenBank/DDBJ databases">
        <title>Allelic Variants of blaVIM Reside on Diverse Mobile Genetic Elements in Gram-negative Clinical Isolates from the USA.</title>
        <authorList>
            <person name="McGann P."/>
            <person name="Snesrud E."/>
            <person name="Ong A.C."/>
            <person name="Clifford R."/>
            <person name="Kwak Y.I."/>
            <person name="Steele E.D."/>
            <person name="Rabinowitz R."/>
            <person name="Waterman P.E."/>
            <person name="Lesho E."/>
        </authorList>
    </citation>
    <scope>NUCLEOTIDE SEQUENCE</scope>
    <source>
        <strain evidence="1">MRSN17626</strain>
        <plasmid evidence="1">pMRVIM0813</plasmid>
    </source>
</reference>
<keyword evidence="1" id="KW-0614">Plasmid</keyword>
<organism evidence="1">
    <name type="scientific">Enterobacter cloacae</name>
    <dbReference type="NCBI Taxonomy" id="550"/>
    <lineage>
        <taxon>Bacteria</taxon>
        <taxon>Pseudomonadati</taxon>
        <taxon>Pseudomonadota</taxon>
        <taxon>Gammaproteobacteria</taxon>
        <taxon>Enterobacterales</taxon>
        <taxon>Enterobacteriaceae</taxon>
        <taxon>Enterobacter</taxon>
        <taxon>Enterobacter cloacae complex</taxon>
    </lineage>
</organism>
<sequence length="38" mass="4196">MATGELQHPYPAASLACGDFNMFYVIPRSCISHFVYAS</sequence>
<name>A0A0G3AZV1_ENTCL</name>
<evidence type="ECO:0000313" key="1">
    <source>
        <dbReference type="EMBL" id="AKJ19458.1"/>
    </source>
</evidence>
<accession>A0A0G3AZV1</accession>
<dbReference type="EMBL" id="KP975077">
    <property type="protein sequence ID" value="AKJ19458.1"/>
    <property type="molecule type" value="Genomic_DNA"/>
</dbReference>
<proteinExistence type="predicted"/>
<dbReference type="AlphaFoldDB" id="A0A0G3AZV1"/>